<reference evidence="6 7" key="1">
    <citation type="submission" date="2022-05" db="EMBL/GenBank/DDBJ databases">
        <authorList>
            <consortium name="Genoscope - CEA"/>
            <person name="William W."/>
        </authorList>
    </citation>
    <scope>NUCLEOTIDE SEQUENCE [LARGE SCALE GENOMIC DNA]</scope>
</reference>
<evidence type="ECO:0000256" key="3">
    <source>
        <dbReference type="ARBA" id="ARBA00022833"/>
    </source>
</evidence>
<evidence type="ECO:0000259" key="5">
    <source>
        <dbReference type="PROSITE" id="PS50865"/>
    </source>
</evidence>
<dbReference type="Gene3D" id="3.90.75.20">
    <property type="match status" value="1"/>
</dbReference>
<evidence type="ECO:0000256" key="2">
    <source>
        <dbReference type="ARBA" id="ARBA00022771"/>
    </source>
</evidence>
<sequence length="267" mass="30833">MALSRANCALKENTCTAGHTKELNIFLIMQAAEKLGIVYIGKAGGKHKFSLLDEKDIHLVKRFRFEAKVDVNKDGNGANIFAYAFDLSREETSGHYFHEYIWERHCGGVAPGFRVCHKNGVTVDNRLNNLCIVPSANENSNVQLKCSERNNNCGSEPREDQRLYWMAVSRLPPFDAEHENYMSLNYKYYNANGEQVTEEDDSLSFYECHYPPCCKIETELREFSICGQCQQVRYCGPLCQERDWPLHKKYCKEKAKQRISYELTPER</sequence>
<dbReference type="Pfam" id="PF13392">
    <property type="entry name" value="HNH_3"/>
    <property type="match status" value="1"/>
</dbReference>
<keyword evidence="1" id="KW-0479">Metal-binding</keyword>
<feature type="domain" description="MYND-type" evidence="5">
    <location>
        <begin position="213"/>
        <end position="251"/>
    </location>
</feature>
<dbReference type="Proteomes" id="UP001159427">
    <property type="component" value="Unassembled WGS sequence"/>
</dbReference>
<keyword evidence="3" id="KW-0862">Zinc</keyword>
<dbReference type="InterPro" id="IPR002893">
    <property type="entry name" value="Znf_MYND"/>
</dbReference>
<evidence type="ECO:0000313" key="6">
    <source>
        <dbReference type="EMBL" id="CAH3024118.1"/>
    </source>
</evidence>
<dbReference type="Gene3D" id="6.10.140.2220">
    <property type="match status" value="1"/>
</dbReference>
<dbReference type="EMBL" id="CALNXI010000290">
    <property type="protein sequence ID" value="CAH3024118.1"/>
    <property type="molecule type" value="Genomic_DNA"/>
</dbReference>
<accession>A0ABN8M3R4</accession>
<name>A0ABN8M3R4_9CNID</name>
<protein>
    <recommendedName>
        <fullName evidence="5">MYND-type domain-containing protein</fullName>
    </recommendedName>
</protein>
<gene>
    <name evidence="6" type="ORF">PEVE_00021710</name>
</gene>
<evidence type="ECO:0000256" key="4">
    <source>
        <dbReference type="PROSITE-ProRule" id="PRU00134"/>
    </source>
</evidence>
<dbReference type="SUPFAM" id="SSF54060">
    <property type="entry name" value="His-Me finger endonucleases"/>
    <property type="match status" value="1"/>
</dbReference>
<dbReference type="Pfam" id="PF01753">
    <property type="entry name" value="zf-MYND"/>
    <property type="match status" value="1"/>
</dbReference>
<evidence type="ECO:0000256" key="1">
    <source>
        <dbReference type="ARBA" id="ARBA00022723"/>
    </source>
</evidence>
<keyword evidence="7" id="KW-1185">Reference proteome</keyword>
<organism evidence="6 7">
    <name type="scientific">Porites evermanni</name>
    <dbReference type="NCBI Taxonomy" id="104178"/>
    <lineage>
        <taxon>Eukaryota</taxon>
        <taxon>Metazoa</taxon>
        <taxon>Cnidaria</taxon>
        <taxon>Anthozoa</taxon>
        <taxon>Hexacorallia</taxon>
        <taxon>Scleractinia</taxon>
        <taxon>Fungiina</taxon>
        <taxon>Poritidae</taxon>
        <taxon>Porites</taxon>
    </lineage>
</organism>
<dbReference type="InterPro" id="IPR003615">
    <property type="entry name" value="HNH_nuc"/>
</dbReference>
<evidence type="ECO:0000313" key="7">
    <source>
        <dbReference type="Proteomes" id="UP001159427"/>
    </source>
</evidence>
<comment type="caution">
    <text evidence="6">The sequence shown here is derived from an EMBL/GenBank/DDBJ whole genome shotgun (WGS) entry which is preliminary data.</text>
</comment>
<proteinExistence type="predicted"/>
<dbReference type="PANTHER" id="PTHR46831">
    <property type="entry name" value="ZINC FINGER MYND DOMAIN-CONTAINING PROTEIN 19"/>
    <property type="match status" value="1"/>
</dbReference>
<keyword evidence="2 4" id="KW-0863">Zinc-finger</keyword>
<dbReference type="InterPro" id="IPR032978">
    <property type="entry name" value="ZMYND19"/>
</dbReference>
<dbReference type="SUPFAM" id="SSF144232">
    <property type="entry name" value="HIT/MYND zinc finger-like"/>
    <property type="match status" value="1"/>
</dbReference>
<dbReference type="InterPro" id="IPR044925">
    <property type="entry name" value="His-Me_finger_sf"/>
</dbReference>
<dbReference type="PANTHER" id="PTHR46831:SF1">
    <property type="entry name" value="ZINC FINGER MYND DOMAIN-CONTAINING PROTEIN 19"/>
    <property type="match status" value="1"/>
</dbReference>
<dbReference type="PROSITE" id="PS50865">
    <property type="entry name" value="ZF_MYND_2"/>
    <property type="match status" value="1"/>
</dbReference>